<dbReference type="GO" id="GO:0005743">
    <property type="term" value="C:mitochondrial inner membrane"/>
    <property type="evidence" value="ECO:0007669"/>
    <property type="project" value="UniProtKB-SubCell"/>
</dbReference>
<evidence type="ECO:0000256" key="10">
    <source>
        <dbReference type="PROSITE-ProRule" id="PRU00282"/>
    </source>
</evidence>
<dbReference type="EMBL" id="UZAN01074876">
    <property type="protein sequence ID" value="VDP95623.1"/>
    <property type="molecule type" value="Genomic_DNA"/>
</dbReference>
<protein>
    <submittedName>
        <fullName evidence="14">ADP,ATP carrier protein</fullName>
    </submittedName>
</protein>
<dbReference type="GO" id="GO:0015218">
    <property type="term" value="F:pyrimidine nucleotide transmembrane transporter activity"/>
    <property type="evidence" value="ECO:0007669"/>
    <property type="project" value="InterPro"/>
</dbReference>
<evidence type="ECO:0000256" key="6">
    <source>
        <dbReference type="ARBA" id="ARBA00022792"/>
    </source>
</evidence>
<evidence type="ECO:0000256" key="3">
    <source>
        <dbReference type="ARBA" id="ARBA00022448"/>
    </source>
</evidence>
<evidence type="ECO:0000256" key="7">
    <source>
        <dbReference type="ARBA" id="ARBA00022989"/>
    </source>
</evidence>
<keyword evidence="8" id="KW-0496">Mitochondrion</keyword>
<dbReference type="PANTHER" id="PTHR45829">
    <property type="entry name" value="MITOCHONDRIAL CARRIER PROTEIN RIM2"/>
    <property type="match status" value="1"/>
</dbReference>
<keyword evidence="6" id="KW-0999">Mitochondrion inner membrane</keyword>
<evidence type="ECO:0000256" key="9">
    <source>
        <dbReference type="ARBA" id="ARBA00023136"/>
    </source>
</evidence>
<evidence type="ECO:0000313" key="14">
    <source>
        <dbReference type="WBParaSite" id="ECPE_0001817901-mRNA-1"/>
    </source>
</evidence>
<reference evidence="12 13" key="2">
    <citation type="submission" date="2018-11" db="EMBL/GenBank/DDBJ databases">
        <authorList>
            <consortium name="Pathogen Informatics"/>
        </authorList>
    </citation>
    <scope>NUCLEOTIDE SEQUENCE [LARGE SCALE GENOMIC DNA]</scope>
    <source>
        <strain evidence="12 13">Egypt</strain>
    </source>
</reference>
<reference evidence="14" key="1">
    <citation type="submission" date="2016-06" db="UniProtKB">
        <authorList>
            <consortium name="WormBaseParasite"/>
        </authorList>
    </citation>
    <scope>IDENTIFICATION</scope>
</reference>
<evidence type="ECO:0000256" key="5">
    <source>
        <dbReference type="ARBA" id="ARBA00022737"/>
    </source>
</evidence>
<dbReference type="AlphaFoldDB" id="A0A183BFZ5"/>
<keyword evidence="5" id="KW-0677">Repeat</keyword>
<keyword evidence="13" id="KW-1185">Reference proteome</keyword>
<keyword evidence="9 10" id="KW-0472">Membrane</keyword>
<evidence type="ECO:0000313" key="12">
    <source>
        <dbReference type="EMBL" id="VDP95623.1"/>
    </source>
</evidence>
<evidence type="ECO:0000256" key="4">
    <source>
        <dbReference type="ARBA" id="ARBA00022692"/>
    </source>
</evidence>
<comment type="similarity">
    <text evidence="2 11">Belongs to the mitochondrial carrier (TC 2.A.29) family.</text>
</comment>
<name>A0A183BFZ5_9TREM</name>
<dbReference type="PROSITE" id="PS50920">
    <property type="entry name" value="SOLCAR"/>
    <property type="match status" value="1"/>
</dbReference>
<organism evidence="14">
    <name type="scientific">Echinostoma caproni</name>
    <dbReference type="NCBI Taxonomy" id="27848"/>
    <lineage>
        <taxon>Eukaryota</taxon>
        <taxon>Metazoa</taxon>
        <taxon>Spiralia</taxon>
        <taxon>Lophotrochozoa</taxon>
        <taxon>Platyhelminthes</taxon>
        <taxon>Trematoda</taxon>
        <taxon>Digenea</taxon>
        <taxon>Plagiorchiida</taxon>
        <taxon>Echinostomata</taxon>
        <taxon>Echinostomatoidea</taxon>
        <taxon>Echinostomatidae</taxon>
        <taxon>Echinostoma</taxon>
    </lineage>
</organism>
<dbReference type="OrthoDB" id="269120at2759"/>
<evidence type="ECO:0000256" key="2">
    <source>
        <dbReference type="ARBA" id="ARBA00006375"/>
    </source>
</evidence>
<dbReference type="InterPro" id="IPR018108">
    <property type="entry name" value="MCP_transmembrane"/>
</dbReference>
<evidence type="ECO:0000256" key="11">
    <source>
        <dbReference type="RuleBase" id="RU000488"/>
    </source>
</evidence>
<dbReference type="InterPro" id="IPR023395">
    <property type="entry name" value="MCP_dom_sf"/>
</dbReference>
<comment type="subcellular location">
    <subcellularLocation>
        <location evidence="1">Mitochondrion inner membrane</location>
        <topology evidence="1">Multi-pass membrane protein</topology>
    </subcellularLocation>
</comment>
<gene>
    <name evidence="12" type="ORF">ECPE_LOCUS18130</name>
</gene>
<evidence type="ECO:0000256" key="8">
    <source>
        <dbReference type="ARBA" id="ARBA00023128"/>
    </source>
</evidence>
<keyword evidence="3 11" id="KW-0813">Transport</keyword>
<proteinExistence type="inferred from homology"/>
<dbReference type="SUPFAM" id="SSF103506">
    <property type="entry name" value="Mitochondrial carrier"/>
    <property type="match status" value="1"/>
</dbReference>
<sequence>MTLHYLDVSLLIHPINPRPGKPPITVAQIIRNTWARDGFRGFYRGVSASYVGSLETALNFMIYENIKARLLWWDLQRRQHLTLEVSDVNSTSSSCHTGTAAKATDLRGSRGGSKLNASSDMVLCMIASACSKVVAITALYPHEVVRTRLREADGRYRGFLRTLRRVANDEGFSALYRGMGTHYIRQVPNSCIMIGYDWHLRGRCLFASILGLY</sequence>
<dbReference type="InterPro" id="IPR049562">
    <property type="entry name" value="SLC25A33/36-like"/>
</dbReference>
<feature type="repeat" description="Solcar" evidence="10">
    <location>
        <begin position="119"/>
        <end position="203"/>
    </location>
</feature>
<accession>A0A183BFZ5</accession>
<dbReference type="Gene3D" id="1.50.40.10">
    <property type="entry name" value="Mitochondrial carrier domain"/>
    <property type="match status" value="1"/>
</dbReference>
<dbReference type="WBParaSite" id="ECPE_0001817901-mRNA-1">
    <property type="protein sequence ID" value="ECPE_0001817901-mRNA-1"/>
    <property type="gene ID" value="ECPE_0001817901"/>
</dbReference>
<dbReference type="Pfam" id="PF00153">
    <property type="entry name" value="Mito_carr"/>
    <property type="match status" value="2"/>
</dbReference>
<evidence type="ECO:0000256" key="1">
    <source>
        <dbReference type="ARBA" id="ARBA00004448"/>
    </source>
</evidence>
<dbReference type="Proteomes" id="UP000272942">
    <property type="component" value="Unassembled WGS sequence"/>
</dbReference>
<dbReference type="GO" id="GO:1990519">
    <property type="term" value="P:pyrimidine nucleotide import into mitochondrion"/>
    <property type="evidence" value="ECO:0007669"/>
    <property type="project" value="TreeGrafter"/>
</dbReference>
<keyword evidence="7" id="KW-1133">Transmembrane helix</keyword>
<evidence type="ECO:0000313" key="13">
    <source>
        <dbReference type="Proteomes" id="UP000272942"/>
    </source>
</evidence>
<dbReference type="PANTHER" id="PTHR45829:SF4">
    <property type="entry name" value="MITOCHONDRIAL CARRIER PROTEIN RIM2"/>
    <property type="match status" value="1"/>
</dbReference>
<keyword evidence="4 10" id="KW-0812">Transmembrane</keyword>